<dbReference type="PANTHER" id="PTHR11786">
    <property type="entry name" value="N-HYDROXYARYLAMINE O-ACETYLTRANSFERASE"/>
    <property type="match status" value="1"/>
</dbReference>
<evidence type="ECO:0000313" key="3">
    <source>
        <dbReference type="EMBL" id="NER13437.1"/>
    </source>
</evidence>
<gene>
    <name evidence="3" type="ORF">GWK08_08320</name>
</gene>
<keyword evidence="4" id="KW-1185">Reference proteome</keyword>
<dbReference type="Gene3D" id="3.30.2140.10">
    <property type="entry name" value="Arylamine N-acetyltransferase"/>
    <property type="match status" value="1"/>
</dbReference>
<keyword evidence="3" id="KW-0808">Transferase</keyword>
<dbReference type="Pfam" id="PF00797">
    <property type="entry name" value="Acetyltransf_2"/>
    <property type="match status" value="1"/>
</dbReference>
<organism evidence="3 4">
    <name type="scientific">Leptobacterium flavescens</name>
    <dbReference type="NCBI Taxonomy" id="472055"/>
    <lineage>
        <taxon>Bacteria</taxon>
        <taxon>Pseudomonadati</taxon>
        <taxon>Bacteroidota</taxon>
        <taxon>Flavobacteriia</taxon>
        <taxon>Flavobacteriales</taxon>
        <taxon>Flavobacteriaceae</taxon>
        <taxon>Leptobacterium</taxon>
    </lineage>
</organism>
<dbReference type="PRINTS" id="PR01543">
    <property type="entry name" value="ANATRNSFRASE"/>
</dbReference>
<evidence type="ECO:0000256" key="1">
    <source>
        <dbReference type="ARBA" id="ARBA00006547"/>
    </source>
</evidence>
<dbReference type="EMBL" id="JAABOO010000002">
    <property type="protein sequence ID" value="NER13437.1"/>
    <property type="molecule type" value="Genomic_DNA"/>
</dbReference>
<dbReference type="InterPro" id="IPR038765">
    <property type="entry name" value="Papain-like_cys_pep_sf"/>
</dbReference>
<accession>A0A6P0UKE4</accession>
<dbReference type="Proteomes" id="UP000468581">
    <property type="component" value="Unassembled WGS sequence"/>
</dbReference>
<proteinExistence type="inferred from homology"/>
<dbReference type="Gene3D" id="2.40.128.150">
    <property type="entry name" value="Cysteine proteinases"/>
    <property type="match status" value="1"/>
</dbReference>
<dbReference type="PANTHER" id="PTHR11786:SF0">
    <property type="entry name" value="ARYLAMINE N-ACETYLTRANSFERASE 4-RELATED"/>
    <property type="match status" value="1"/>
</dbReference>
<dbReference type="AlphaFoldDB" id="A0A6P0UKE4"/>
<evidence type="ECO:0000313" key="4">
    <source>
        <dbReference type="Proteomes" id="UP000468581"/>
    </source>
</evidence>
<dbReference type="RefSeq" id="WP_163606476.1">
    <property type="nucleotide sequence ID" value="NZ_JAABOO010000002.1"/>
</dbReference>
<comment type="similarity">
    <text evidence="1 2">Belongs to the arylamine N-acetyltransferase family.</text>
</comment>
<reference evidence="3 4" key="1">
    <citation type="submission" date="2020-01" db="EMBL/GenBank/DDBJ databases">
        <title>Leptobacterium flavescens.</title>
        <authorList>
            <person name="Wang G."/>
        </authorList>
    </citation>
    <scope>NUCLEOTIDE SEQUENCE [LARGE SCALE GENOMIC DNA]</scope>
    <source>
        <strain evidence="3 4">KCTC 22160</strain>
    </source>
</reference>
<sequence>MNIAEYLRRLRFSDDSRADKDTFIRLHRQHILNIPFENLDIQNKREIVLEKEALFKKVVDRNRGGFCYELNYLFHWLLNEIGFEVRIISASIFDDQGILGPPFDHMALIVTIEGKSWLADVGYGDLFIEPIQLLPGLKQTDKAGVFRIDRSDNGKYLLSGTAKNGKLEKKYVFDLQERHIADFMEECELKQHTPDSHFVKNKICTLATSDGRKTILNSKYIRRSNGNKTETPLLTEEQEKDILKNEFGIPD</sequence>
<evidence type="ECO:0000256" key="2">
    <source>
        <dbReference type="RuleBase" id="RU003452"/>
    </source>
</evidence>
<dbReference type="GO" id="GO:0016407">
    <property type="term" value="F:acetyltransferase activity"/>
    <property type="evidence" value="ECO:0007669"/>
    <property type="project" value="InterPro"/>
</dbReference>
<protein>
    <submittedName>
        <fullName evidence="3">Arylamine N-acetyltransferase</fullName>
    </submittedName>
</protein>
<dbReference type="InterPro" id="IPR001447">
    <property type="entry name" value="Arylamine_N-AcTrfase"/>
</dbReference>
<comment type="caution">
    <text evidence="3">The sequence shown here is derived from an EMBL/GenBank/DDBJ whole genome shotgun (WGS) entry which is preliminary data.</text>
</comment>
<name>A0A6P0UKE4_9FLAO</name>
<dbReference type="SUPFAM" id="SSF54001">
    <property type="entry name" value="Cysteine proteinases"/>
    <property type="match status" value="1"/>
</dbReference>